<evidence type="ECO:0000256" key="1">
    <source>
        <dbReference type="ARBA" id="ARBA00004141"/>
    </source>
</evidence>
<comment type="catalytic activity">
    <reaction evidence="12">
        <text>D-glucosamine(out) = D-glucosamine(in)</text>
        <dbReference type="Rhea" id="RHEA:78423"/>
        <dbReference type="ChEBI" id="CHEBI:58723"/>
    </reaction>
    <physiologicalReaction direction="left-to-right" evidence="12">
        <dbReference type="Rhea" id="RHEA:78424"/>
    </physiologicalReaction>
</comment>
<proteinExistence type="inferred from homology"/>
<evidence type="ECO:0000256" key="8">
    <source>
        <dbReference type="ARBA" id="ARBA00044637"/>
    </source>
</evidence>
<evidence type="ECO:0000256" key="13">
    <source>
        <dbReference type="ARBA" id="ARBA00044710"/>
    </source>
</evidence>
<protein>
    <recommendedName>
        <fullName evidence="14">Hexose transporter 1</fullName>
    </recommendedName>
</protein>
<evidence type="ECO:0000256" key="14">
    <source>
        <dbReference type="ARBA" id="ARBA00044780"/>
    </source>
</evidence>
<name>A0A7S1AQY8_NOCSC</name>
<evidence type="ECO:0000256" key="16">
    <source>
        <dbReference type="SAM" id="Phobius"/>
    </source>
</evidence>
<evidence type="ECO:0000256" key="5">
    <source>
        <dbReference type="ARBA" id="ARBA00022692"/>
    </source>
</evidence>
<feature type="transmembrane region" description="Helical" evidence="16">
    <location>
        <begin position="143"/>
        <end position="161"/>
    </location>
</feature>
<dbReference type="GO" id="GO:0016020">
    <property type="term" value="C:membrane"/>
    <property type="evidence" value="ECO:0007669"/>
    <property type="project" value="UniProtKB-SubCell"/>
</dbReference>
<comment type="catalytic activity">
    <reaction evidence="13">
        <text>D-fructose(out) = D-fructose(in)</text>
        <dbReference type="Rhea" id="RHEA:60372"/>
        <dbReference type="ChEBI" id="CHEBI:37721"/>
    </reaction>
    <physiologicalReaction direction="left-to-right" evidence="13">
        <dbReference type="Rhea" id="RHEA:60373"/>
    </physiologicalReaction>
</comment>
<feature type="transmembrane region" description="Helical" evidence="16">
    <location>
        <begin position="167"/>
        <end position="186"/>
    </location>
</feature>
<feature type="transmembrane region" description="Helical" evidence="16">
    <location>
        <begin position="391"/>
        <end position="409"/>
    </location>
</feature>
<feature type="transmembrane region" description="Helical" evidence="16">
    <location>
        <begin position="354"/>
        <end position="379"/>
    </location>
</feature>
<evidence type="ECO:0000256" key="3">
    <source>
        <dbReference type="ARBA" id="ARBA00011738"/>
    </source>
</evidence>
<keyword evidence="4 15" id="KW-0813">Transport</keyword>
<evidence type="ECO:0000256" key="4">
    <source>
        <dbReference type="ARBA" id="ARBA00022448"/>
    </source>
</evidence>
<evidence type="ECO:0000256" key="12">
    <source>
        <dbReference type="ARBA" id="ARBA00044668"/>
    </source>
</evidence>
<evidence type="ECO:0000256" key="6">
    <source>
        <dbReference type="ARBA" id="ARBA00022989"/>
    </source>
</evidence>
<dbReference type="SUPFAM" id="SSF103473">
    <property type="entry name" value="MFS general substrate transporter"/>
    <property type="match status" value="1"/>
</dbReference>
<evidence type="ECO:0000256" key="7">
    <source>
        <dbReference type="ARBA" id="ARBA00023136"/>
    </source>
</evidence>
<feature type="transmembrane region" description="Helical" evidence="16">
    <location>
        <begin position="54"/>
        <end position="74"/>
    </location>
</feature>
<dbReference type="AlphaFoldDB" id="A0A7S1AQY8"/>
<dbReference type="PANTHER" id="PTHR48020:SF12">
    <property type="entry name" value="PROTON MYO-INOSITOL COTRANSPORTER"/>
    <property type="match status" value="1"/>
</dbReference>
<keyword evidence="5 16" id="KW-0812">Transmembrane</keyword>
<evidence type="ECO:0000256" key="2">
    <source>
        <dbReference type="ARBA" id="ARBA00010992"/>
    </source>
</evidence>
<evidence type="ECO:0000256" key="15">
    <source>
        <dbReference type="RuleBase" id="RU003346"/>
    </source>
</evidence>
<feature type="transmembrane region" description="Helical" evidence="16">
    <location>
        <begin position="86"/>
        <end position="104"/>
    </location>
</feature>
<comment type="catalytic activity">
    <reaction evidence="11">
        <text>D-mannose(out) = D-mannose(in)</text>
        <dbReference type="Rhea" id="RHEA:78391"/>
        <dbReference type="ChEBI" id="CHEBI:4208"/>
    </reaction>
    <physiologicalReaction direction="left-to-right" evidence="11">
        <dbReference type="Rhea" id="RHEA:78392"/>
    </physiologicalReaction>
</comment>
<evidence type="ECO:0000313" key="18">
    <source>
        <dbReference type="EMBL" id="CAD8862457.1"/>
    </source>
</evidence>
<keyword evidence="7 16" id="KW-0472">Membrane</keyword>
<feature type="domain" description="Major facilitator superfamily (MFS) profile" evidence="17">
    <location>
        <begin position="17"/>
        <end position="455"/>
    </location>
</feature>
<dbReference type="PROSITE" id="PS00216">
    <property type="entry name" value="SUGAR_TRANSPORT_1"/>
    <property type="match status" value="1"/>
</dbReference>
<keyword evidence="6 16" id="KW-1133">Transmembrane helix</keyword>
<feature type="transmembrane region" description="Helical" evidence="16">
    <location>
        <begin position="110"/>
        <end position="131"/>
    </location>
</feature>
<dbReference type="Pfam" id="PF00083">
    <property type="entry name" value="Sugar_tr"/>
    <property type="match status" value="1"/>
</dbReference>
<dbReference type="PANTHER" id="PTHR48020">
    <property type="entry name" value="PROTON MYO-INOSITOL COTRANSPORTER"/>
    <property type="match status" value="1"/>
</dbReference>
<dbReference type="GO" id="GO:0022857">
    <property type="term" value="F:transmembrane transporter activity"/>
    <property type="evidence" value="ECO:0007669"/>
    <property type="project" value="InterPro"/>
</dbReference>
<reference evidence="18" key="1">
    <citation type="submission" date="2021-01" db="EMBL/GenBank/DDBJ databases">
        <authorList>
            <person name="Corre E."/>
            <person name="Pelletier E."/>
            <person name="Niang G."/>
            <person name="Scheremetjew M."/>
            <person name="Finn R."/>
            <person name="Kale V."/>
            <person name="Holt S."/>
            <person name="Cochrane G."/>
            <person name="Meng A."/>
            <person name="Brown T."/>
            <person name="Cohen L."/>
        </authorList>
    </citation>
    <scope>NUCLEOTIDE SEQUENCE</scope>
</reference>
<evidence type="ECO:0000256" key="11">
    <source>
        <dbReference type="ARBA" id="ARBA00044662"/>
    </source>
</evidence>
<dbReference type="Gene3D" id="1.20.1250.20">
    <property type="entry name" value="MFS general substrate transporter like domains"/>
    <property type="match status" value="2"/>
</dbReference>
<accession>A0A7S1AQY8</accession>
<comment type="catalytic activity">
    <reaction evidence="9">
        <text>D-glucose(out) = D-glucose(in)</text>
        <dbReference type="Rhea" id="RHEA:60376"/>
        <dbReference type="ChEBI" id="CHEBI:4167"/>
    </reaction>
    <physiologicalReaction direction="left-to-right" evidence="9">
        <dbReference type="Rhea" id="RHEA:60377"/>
    </physiologicalReaction>
</comment>
<dbReference type="InterPro" id="IPR005829">
    <property type="entry name" value="Sugar_transporter_CS"/>
</dbReference>
<dbReference type="InterPro" id="IPR003663">
    <property type="entry name" value="Sugar/inositol_transpt"/>
</dbReference>
<dbReference type="InterPro" id="IPR005828">
    <property type="entry name" value="MFS_sugar_transport-like"/>
</dbReference>
<dbReference type="InterPro" id="IPR050814">
    <property type="entry name" value="Myo-inositol_Transporter"/>
</dbReference>
<feature type="transmembrane region" description="Helical" evidence="16">
    <location>
        <begin position="290"/>
        <end position="310"/>
    </location>
</feature>
<dbReference type="EMBL" id="HBFQ01051542">
    <property type="protein sequence ID" value="CAD8862457.1"/>
    <property type="molecule type" value="Transcribed_RNA"/>
</dbReference>
<comment type="subunit">
    <text evidence="3">Homodimer.</text>
</comment>
<sequence>MVADRTRLSATRQVKAAVWTACLANFCFGYNTAVIAGALLYMEKDPGLAPLNSFEQGVIVSCALAGATLGAMMLSLVDRLGRRPTLLLTAWGFVLGPAITAAAPHLTLLVVGRVLAGISVGLTSGIVNLYIAEIAPAHVRGELSGLAPFVGTFGSLVSFVASLVLGSYWRVQLGMAVSPALLMLLLQHNLHESPRWVVSHMMQTSPDAALSSLQRFFPDAPRAVLDEEINRLVQASAASDAACSLSLMTRHTSAFLRGVMLNVLQQVSGINVVIYFGPTILASAGFTTSAAMWAMIGVSVTQLAATMLLVKLVDVVGRRPLALLGLLLMCAGLGVLMVAFSVQGSAAHPRGLTTSILAVSGMFLFRASFSLSLGPLPYIMTSELFPQEVRAAGVSVSWTANWCSNFLVAQSFPMLHAWLSTRLGAHASMVMIFGGFVAFCFLAFVLVWWTLPETKGISLEKAGAEQDTVPVAGSLLLPVDSVDDEASAPRTKSHSAWCHRIGRRRQRPASEIVV</sequence>
<feature type="transmembrane region" description="Helical" evidence="16">
    <location>
        <begin position="429"/>
        <end position="451"/>
    </location>
</feature>
<evidence type="ECO:0000256" key="9">
    <source>
        <dbReference type="ARBA" id="ARBA00044648"/>
    </source>
</evidence>
<dbReference type="InterPro" id="IPR020846">
    <property type="entry name" value="MFS_dom"/>
</dbReference>
<feature type="transmembrane region" description="Helical" evidence="16">
    <location>
        <begin position="16"/>
        <end position="42"/>
    </location>
</feature>
<evidence type="ECO:0000256" key="10">
    <source>
        <dbReference type="ARBA" id="ARBA00044656"/>
    </source>
</evidence>
<comment type="similarity">
    <text evidence="2 15">Belongs to the major facilitator superfamily. Sugar transporter (TC 2.A.1.1) family.</text>
</comment>
<comment type="catalytic activity">
    <reaction evidence="8">
        <text>D-galactose(in) = D-galactose(out)</text>
        <dbReference type="Rhea" id="RHEA:34915"/>
        <dbReference type="ChEBI" id="CHEBI:4139"/>
    </reaction>
    <physiologicalReaction direction="right-to-left" evidence="8">
        <dbReference type="Rhea" id="RHEA:34917"/>
    </physiologicalReaction>
</comment>
<dbReference type="InterPro" id="IPR036259">
    <property type="entry name" value="MFS_trans_sf"/>
</dbReference>
<comment type="catalytic activity">
    <reaction evidence="10">
        <text>D-xylose(out) = D-xylose(in)</text>
        <dbReference type="Rhea" id="RHEA:78427"/>
        <dbReference type="ChEBI" id="CHEBI:53455"/>
    </reaction>
    <physiologicalReaction direction="left-to-right" evidence="10">
        <dbReference type="Rhea" id="RHEA:78428"/>
    </physiologicalReaction>
</comment>
<comment type="subcellular location">
    <subcellularLocation>
        <location evidence="1">Membrane</location>
        <topology evidence="1">Multi-pass membrane protein</topology>
    </subcellularLocation>
</comment>
<organism evidence="18">
    <name type="scientific">Noctiluca scintillans</name>
    <name type="common">Sea sparkle</name>
    <name type="synonym">Red tide dinoflagellate</name>
    <dbReference type="NCBI Taxonomy" id="2966"/>
    <lineage>
        <taxon>Eukaryota</taxon>
        <taxon>Sar</taxon>
        <taxon>Alveolata</taxon>
        <taxon>Dinophyceae</taxon>
        <taxon>Noctilucales</taxon>
        <taxon>Noctilucaceae</taxon>
        <taxon>Noctiluca</taxon>
    </lineage>
</organism>
<dbReference type="PROSITE" id="PS50850">
    <property type="entry name" value="MFS"/>
    <property type="match status" value="1"/>
</dbReference>
<dbReference type="PROSITE" id="PS00217">
    <property type="entry name" value="SUGAR_TRANSPORT_2"/>
    <property type="match status" value="1"/>
</dbReference>
<dbReference type="NCBIfam" id="TIGR00879">
    <property type="entry name" value="SP"/>
    <property type="match status" value="1"/>
</dbReference>
<dbReference type="PRINTS" id="PR00171">
    <property type="entry name" value="SUGRTRNSPORT"/>
</dbReference>
<feature type="transmembrane region" description="Helical" evidence="16">
    <location>
        <begin position="322"/>
        <end position="342"/>
    </location>
</feature>
<feature type="transmembrane region" description="Helical" evidence="16">
    <location>
        <begin position="254"/>
        <end position="278"/>
    </location>
</feature>
<evidence type="ECO:0000259" key="17">
    <source>
        <dbReference type="PROSITE" id="PS50850"/>
    </source>
</evidence>
<gene>
    <name evidence="18" type="ORF">NSCI0253_LOCUS36812</name>
</gene>